<reference evidence="1" key="1">
    <citation type="submission" date="2016-10" db="EMBL/GenBank/DDBJ databases">
        <title>Sequence of Gallionella enrichment culture.</title>
        <authorList>
            <person name="Poehlein A."/>
            <person name="Muehling M."/>
            <person name="Daniel R."/>
        </authorList>
    </citation>
    <scope>NUCLEOTIDE SEQUENCE</scope>
</reference>
<dbReference type="AlphaFoldDB" id="A0A1J5R998"/>
<evidence type="ECO:0000313" key="1">
    <source>
        <dbReference type="EMBL" id="OIQ88615.1"/>
    </source>
</evidence>
<accession>A0A1J5R998</accession>
<protein>
    <submittedName>
        <fullName evidence="1">Uncharacterized protein</fullName>
    </submittedName>
</protein>
<dbReference type="EMBL" id="MLJW01000365">
    <property type="protein sequence ID" value="OIQ88615.1"/>
    <property type="molecule type" value="Genomic_DNA"/>
</dbReference>
<name>A0A1J5R998_9ZZZZ</name>
<sequence>MKPDEEVRVVAVMRGDPNQPESIQIEGRQDGKFLNGLPKSGTKYQTFAGVLVKVEPQQRVEDGTKTVKISAEAYARLRRLRQRGESASQCMERMIFEAG</sequence>
<comment type="caution">
    <text evidence="1">The sequence shown here is derived from an EMBL/GenBank/DDBJ whole genome shotgun (WGS) entry which is preliminary data.</text>
</comment>
<proteinExistence type="predicted"/>
<organism evidence="1">
    <name type="scientific">mine drainage metagenome</name>
    <dbReference type="NCBI Taxonomy" id="410659"/>
    <lineage>
        <taxon>unclassified sequences</taxon>
        <taxon>metagenomes</taxon>
        <taxon>ecological metagenomes</taxon>
    </lineage>
</organism>
<gene>
    <name evidence="1" type="ORF">GALL_294830</name>
</gene>